<accession>L0NJQ2</accession>
<dbReference type="Proteomes" id="UP000010792">
    <property type="component" value="Chromosome"/>
</dbReference>
<keyword evidence="2" id="KW-1185">Reference proteome</keyword>
<sequence length="75" mass="8688">MTLAGFDKNDSQMVPRPPPRFTHSAFLVPSSFPRGLAISRLAPISCFEERFLKRLQTPQLSPFRRVNVLREKKFQ</sequence>
<proteinExistence type="predicted"/>
<gene>
    <name evidence="1" type="ORF">NT26_3596</name>
</gene>
<dbReference type="EMBL" id="FO082820">
    <property type="protein sequence ID" value="CCF21318.1"/>
    <property type="molecule type" value="Genomic_DNA"/>
</dbReference>
<dbReference type="AlphaFoldDB" id="L0NJQ2"/>
<dbReference type="KEGG" id="rht:NT26_3596"/>
<reference evidence="1 2" key="1">
    <citation type="journal article" date="2013" name="Genome Biol. Evol.">
        <title>Life in an arsenic-containing gold mine: genome and physiology of the autotrophic arsenite-oxidizing bacterium rhizobium sp. NT-26.</title>
        <authorList>
            <person name="Andres J."/>
            <person name="Arsene-Ploetze F."/>
            <person name="Barbe V."/>
            <person name="Brochier-Armanet C."/>
            <person name="Cleiss-Arnold J."/>
            <person name="Coppee J.Y."/>
            <person name="Dillies M.A."/>
            <person name="Geist"/>
            <person name="L"/>
            <person name="Joublin A."/>
            <person name="Koechler S."/>
            <person name="Lassalle F."/>
            <person name="Marchal M."/>
            <person name="Medigue C."/>
            <person name="Muller D."/>
            <person name="Nesme X."/>
            <person name="Plewniak F."/>
            <person name="Proux C."/>
            <person name="Ramirez-Bahena M.H."/>
            <person name="Schenowitz C."/>
            <person name="Sismeiro O."/>
            <person name="Vallenet D."/>
            <person name="Santini J.M."/>
            <person name="Bertin P.N."/>
        </authorList>
    </citation>
    <scope>NUCLEOTIDE SEQUENCE [LARGE SCALE GENOMIC DNA]</scope>
    <source>
        <strain evidence="1 2">NT-26</strain>
    </source>
</reference>
<organism evidence="1 2">
    <name type="scientific">Pseudorhizobium banfieldiae</name>
    <dbReference type="NCBI Taxonomy" id="1125847"/>
    <lineage>
        <taxon>Bacteria</taxon>
        <taxon>Pseudomonadati</taxon>
        <taxon>Pseudomonadota</taxon>
        <taxon>Alphaproteobacteria</taxon>
        <taxon>Hyphomicrobiales</taxon>
        <taxon>Rhizobiaceae</taxon>
        <taxon>Rhizobium/Agrobacterium group</taxon>
        <taxon>Pseudorhizobium</taxon>
    </lineage>
</organism>
<protein>
    <submittedName>
        <fullName evidence="1">Uncharacterized protein</fullName>
    </submittedName>
</protein>
<evidence type="ECO:0000313" key="1">
    <source>
        <dbReference type="EMBL" id="CCF21318.1"/>
    </source>
</evidence>
<evidence type="ECO:0000313" key="2">
    <source>
        <dbReference type="Proteomes" id="UP000010792"/>
    </source>
</evidence>
<name>L0NJQ2_9HYPH</name>